<evidence type="ECO:0000313" key="2">
    <source>
        <dbReference type="Proteomes" id="UP001054252"/>
    </source>
</evidence>
<proteinExistence type="predicted"/>
<evidence type="ECO:0000313" key="1">
    <source>
        <dbReference type="EMBL" id="GKU90626.1"/>
    </source>
</evidence>
<protein>
    <submittedName>
        <fullName evidence="1">Uncharacterized protein</fullName>
    </submittedName>
</protein>
<dbReference type="Proteomes" id="UP001054252">
    <property type="component" value="Unassembled WGS sequence"/>
</dbReference>
<reference evidence="1 2" key="1">
    <citation type="journal article" date="2021" name="Commun. Biol.">
        <title>The genome of Shorea leprosula (Dipterocarpaceae) highlights the ecological relevance of drought in aseasonal tropical rainforests.</title>
        <authorList>
            <person name="Ng K.K.S."/>
            <person name="Kobayashi M.J."/>
            <person name="Fawcett J.A."/>
            <person name="Hatakeyama M."/>
            <person name="Paape T."/>
            <person name="Ng C.H."/>
            <person name="Ang C.C."/>
            <person name="Tnah L.H."/>
            <person name="Lee C.T."/>
            <person name="Nishiyama T."/>
            <person name="Sese J."/>
            <person name="O'Brien M.J."/>
            <person name="Copetti D."/>
            <person name="Mohd Noor M.I."/>
            <person name="Ong R.C."/>
            <person name="Putra M."/>
            <person name="Sireger I.Z."/>
            <person name="Indrioko S."/>
            <person name="Kosugi Y."/>
            <person name="Izuno A."/>
            <person name="Isagi Y."/>
            <person name="Lee S.L."/>
            <person name="Shimizu K.K."/>
        </authorList>
    </citation>
    <scope>NUCLEOTIDE SEQUENCE [LARGE SCALE GENOMIC DNA]</scope>
    <source>
        <strain evidence="1">214</strain>
    </source>
</reference>
<name>A0AAV5HTJ3_9ROSI</name>
<accession>A0AAV5HTJ3</accession>
<sequence>MAISCLLFSTLTTPYQKKKKTNTNTLQASVSRSFLINSSAFRQVRPVTIATVSEFSPCKSVTAAKLPHLTKLCSQSSQEAAGCL</sequence>
<dbReference type="AlphaFoldDB" id="A0AAV5HTJ3"/>
<organism evidence="1 2">
    <name type="scientific">Rubroshorea leprosula</name>
    <dbReference type="NCBI Taxonomy" id="152421"/>
    <lineage>
        <taxon>Eukaryota</taxon>
        <taxon>Viridiplantae</taxon>
        <taxon>Streptophyta</taxon>
        <taxon>Embryophyta</taxon>
        <taxon>Tracheophyta</taxon>
        <taxon>Spermatophyta</taxon>
        <taxon>Magnoliopsida</taxon>
        <taxon>eudicotyledons</taxon>
        <taxon>Gunneridae</taxon>
        <taxon>Pentapetalae</taxon>
        <taxon>rosids</taxon>
        <taxon>malvids</taxon>
        <taxon>Malvales</taxon>
        <taxon>Dipterocarpaceae</taxon>
        <taxon>Rubroshorea</taxon>
    </lineage>
</organism>
<gene>
    <name evidence="1" type="ORF">SLEP1_g4596</name>
</gene>
<comment type="caution">
    <text evidence="1">The sequence shown here is derived from an EMBL/GenBank/DDBJ whole genome shotgun (WGS) entry which is preliminary data.</text>
</comment>
<dbReference type="EMBL" id="BPVZ01000004">
    <property type="protein sequence ID" value="GKU90626.1"/>
    <property type="molecule type" value="Genomic_DNA"/>
</dbReference>
<keyword evidence="2" id="KW-1185">Reference proteome</keyword>